<accession>A0A6S6QRW2</accession>
<dbReference type="Gene3D" id="3.90.1150.10">
    <property type="entry name" value="Aspartate Aminotransferase, domain 1"/>
    <property type="match status" value="1"/>
</dbReference>
<dbReference type="InterPro" id="IPR015421">
    <property type="entry name" value="PyrdxlP-dep_Trfase_major"/>
</dbReference>
<evidence type="ECO:0000313" key="6">
    <source>
        <dbReference type="EMBL" id="BCJ92366.1"/>
    </source>
</evidence>
<name>A0A6S6QRW2_9HYPH</name>
<dbReference type="EMBL" id="AP023361">
    <property type="protein sequence ID" value="BCJ92366.1"/>
    <property type="molecule type" value="Genomic_DNA"/>
</dbReference>
<dbReference type="InterPro" id="IPR015424">
    <property type="entry name" value="PyrdxlP-dep_Trfase"/>
</dbReference>
<dbReference type="KEGG" id="tso:IZ6_31010"/>
<dbReference type="SUPFAM" id="SSF53383">
    <property type="entry name" value="PLP-dependent transferases"/>
    <property type="match status" value="1"/>
</dbReference>
<evidence type="ECO:0000256" key="4">
    <source>
        <dbReference type="PIRSR" id="PIRSR000390-2"/>
    </source>
</evidence>
<proteinExistence type="inferred from homology"/>
<evidence type="ECO:0000313" key="7">
    <source>
        <dbReference type="Proteomes" id="UP000515317"/>
    </source>
</evidence>
<dbReference type="GO" id="GO:0008483">
    <property type="term" value="F:transaminase activity"/>
    <property type="evidence" value="ECO:0007669"/>
    <property type="project" value="UniProtKB-KW"/>
</dbReference>
<keyword evidence="6" id="KW-0808">Transferase</keyword>
<dbReference type="FunFam" id="3.40.640.10:FF:000089">
    <property type="entry name" value="Aminotransferase, DegT/DnrJ/EryC1/StrS family"/>
    <property type="match status" value="1"/>
</dbReference>
<dbReference type="GO" id="GO:0030170">
    <property type="term" value="F:pyridoxal phosphate binding"/>
    <property type="evidence" value="ECO:0007669"/>
    <property type="project" value="UniProtKB-ARBA"/>
</dbReference>
<dbReference type="InterPro" id="IPR000653">
    <property type="entry name" value="DegT/StrS_aminotransferase"/>
</dbReference>
<dbReference type="Proteomes" id="UP000515317">
    <property type="component" value="Chromosome"/>
</dbReference>
<evidence type="ECO:0000256" key="2">
    <source>
        <dbReference type="ARBA" id="ARBA00037999"/>
    </source>
</evidence>
<protein>
    <submittedName>
        <fullName evidence="6">Aminotransferase</fullName>
    </submittedName>
</protein>
<evidence type="ECO:0000256" key="1">
    <source>
        <dbReference type="ARBA" id="ARBA00022898"/>
    </source>
</evidence>
<comment type="similarity">
    <text evidence="2 5">Belongs to the DegT/DnrJ/EryC1 family.</text>
</comment>
<evidence type="ECO:0000256" key="3">
    <source>
        <dbReference type="PIRSR" id="PIRSR000390-1"/>
    </source>
</evidence>
<keyword evidence="6" id="KW-0032">Aminotransferase</keyword>
<dbReference type="PANTHER" id="PTHR30244:SF36">
    <property type="entry name" value="3-OXO-GLUCOSE-6-PHOSPHATE:GLUTAMATE AMINOTRANSFERASE"/>
    <property type="match status" value="1"/>
</dbReference>
<feature type="modified residue" description="N6-(pyridoxal phosphate)lysine" evidence="4">
    <location>
        <position position="186"/>
    </location>
</feature>
<evidence type="ECO:0000256" key="5">
    <source>
        <dbReference type="RuleBase" id="RU004508"/>
    </source>
</evidence>
<keyword evidence="7" id="KW-1185">Reference proteome</keyword>
<dbReference type="GO" id="GO:0000271">
    <property type="term" value="P:polysaccharide biosynthetic process"/>
    <property type="evidence" value="ECO:0007669"/>
    <property type="project" value="TreeGrafter"/>
</dbReference>
<dbReference type="Gene3D" id="3.40.640.10">
    <property type="entry name" value="Type I PLP-dependent aspartate aminotransferase-like (Major domain)"/>
    <property type="match status" value="1"/>
</dbReference>
<dbReference type="InterPro" id="IPR015422">
    <property type="entry name" value="PyrdxlP-dep_Trfase_small"/>
</dbReference>
<dbReference type="PIRSF" id="PIRSF000390">
    <property type="entry name" value="PLP_StrS"/>
    <property type="match status" value="1"/>
</dbReference>
<dbReference type="Pfam" id="PF01041">
    <property type="entry name" value="DegT_DnrJ_EryC1"/>
    <property type="match status" value="1"/>
</dbReference>
<gene>
    <name evidence="6" type="ORF">IZ6_31010</name>
</gene>
<organism evidence="6 7">
    <name type="scientific">Terrihabitans soli</name>
    <dbReference type="NCBI Taxonomy" id="708113"/>
    <lineage>
        <taxon>Bacteria</taxon>
        <taxon>Pseudomonadati</taxon>
        <taxon>Pseudomonadota</taxon>
        <taxon>Alphaproteobacteria</taxon>
        <taxon>Hyphomicrobiales</taxon>
        <taxon>Terrihabitans</taxon>
    </lineage>
</organism>
<reference evidence="6 7" key="1">
    <citation type="submission" date="2020-08" db="EMBL/GenBank/DDBJ databases">
        <title>Genome sequence of Rhizobiales bacterium strain IZ6.</title>
        <authorList>
            <person name="Nakai R."/>
            <person name="Naganuma T."/>
        </authorList>
    </citation>
    <scope>NUCLEOTIDE SEQUENCE [LARGE SCALE GENOMIC DNA]</scope>
    <source>
        <strain evidence="6 7">IZ6</strain>
    </source>
</reference>
<sequence length="373" mass="41071">MKIPFLDLKLTSEPLRDEITEAIARVMDSGIYILGEEVELFEREWADYCGAKAAVGLANGLDALTLALRALDVGSGDEVLVPSNTYIATWLAVSAVGARPVAVEPDCRTYNMDPGRIGEKITSRTKAILPVHLYGQPADLDPILSLASEKCLKVIEDAAQAHGANYKGRRIGAQGDVVCWSFYPGKNLGAVGDAGAITTNNDAVAERIKTLRNYGSRVKYVHEVKGANSRLDPLQAAVLRVKLRHLDRWTEHRRGIARRYDAGLASTDLQLPLTPGWVESAWHLYVVRSDKRDLLQHRLAELGVGTLIHYPIPPHMQIAYAEYGSVPEELPIARQMAAEVLSLPMGPFLDREMQQAVIDAVNTVDREFRQSSL</sequence>
<dbReference type="AlphaFoldDB" id="A0A6S6QRW2"/>
<dbReference type="RefSeq" id="WP_225873938.1">
    <property type="nucleotide sequence ID" value="NZ_AP023361.1"/>
</dbReference>
<dbReference type="PANTHER" id="PTHR30244">
    <property type="entry name" value="TRANSAMINASE"/>
    <property type="match status" value="1"/>
</dbReference>
<keyword evidence="1 4" id="KW-0663">Pyridoxal phosphate</keyword>
<dbReference type="CDD" id="cd00616">
    <property type="entry name" value="AHBA_syn"/>
    <property type="match status" value="1"/>
</dbReference>
<feature type="active site" description="Proton acceptor" evidence="3">
    <location>
        <position position="186"/>
    </location>
</feature>